<reference evidence="1 2" key="2">
    <citation type="journal article" date="2017" name="Genome Announc.">
        <title>Draft genome sequence of Aquitalea magnusonii strain H3, a plant growth-promoting bacterium of duckweed Lemna minor.</title>
        <authorList>
            <person name="Ishizawa H."/>
            <person name="Kuroda M."/>
            <person name="Ike M."/>
        </authorList>
    </citation>
    <scope>NUCLEOTIDE SEQUENCE [LARGE SCALE GENOMIC DNA]</scope>
    <source>
        <strain evidence="1 2">H3</strain>
    </source>
</reference>
<dbReference type="KEGG" id="amah:DLM_3236"/>
<reference evidence="2" key="1">
    <citation type="journal article" date="2017" name="Biotechnol. Biofuels">
        <title>Evaluation of environmental bacterial communities as a factor affecting the growth of duckweed Lemna minor.</title>
        <authorList>
            <person name="Ishizawa H."/>
            <person name="Kuroda M."/>
            <person name="Morikawa M."/>
            <person name="Ike M."/>
        </authorList>
    </citation>
    <scope>NUCLEOTIDE SEQUENCE [LARGE SCALE GENOMIC DNA]</scope>
    <source>
        <strain evidence="2">H3</strain>
    </source>
</reference>
<evidence type="ECO:0000313" key="2">
    <source>
        <dbReference type="Proteomes" id="UP000198290"/>
    </source>
</evidence>
<reference evidence="2" key="3">
    <citation type="journal article" date="2017" name="Plant Physiol. Biochem.">
        <title>Differential oxidative and antioxidative response of duckweed Lemna minor toward plant growth promoting/inhibiting bacteria.</title>
        <authorList>
            <person name="Ishizawa H."/>
            <person name="Kuroda M."/>
            <person name="Morikawa M."/>
            <person name="Ike M."/>
        </authorList>
    </citation>
    <scope>NUCLEOTIDE SEQUENCE [LARGE SCALE GENOMIC DNA]</scope>
    <source>
        <strain evidence="2">H3</strain>
    </source>
</reference>
<keyword evidence="2" id="KW-1185">Reference proteome</keyword>
<gene>
    <name evidence="1" type="ORF">DLM_3236</name>
</gene>
<dbReference type="AlphaFoldDB" id="A0A3G9GG34"/>
<dbReference type="Proteomes" id="UP000198290">
    <property type="component" value="Chromosome"/>
</dbReference>
<evidence type="ECO:0000313" key="1">
    <source>
        <dbReference type="EMBL" id="BBF86828.1"/>
    </source>
</evidence>
<sequence>MGSFAESFQHYGKDMLLEVRYKHLPDGQGYHRSRLKRD</sequence>
<organism evidence="1 2">
    <name type="scientific">Aquitalea magnusonii</name>
    <dbReference type="NCBI Taxonomy" id="332411"/>
    <lineage>
        <taxon>Bacteria</taxon>
        <taxon>Pseudomonadati</taxon>
        <taxon>Pseudomonadota</taxon>
        <taxon>Betaproteobacteria</taxon>
        <taxon>Neisseriales</taxon>
        <taxon>Chromobacteriaceae</taxon>
        <taxon>Aquitalea</taxon>
    </lineage>
</organism>
<dbReference type="EMBL" id="AP018823">
    <property type="protein sequence ID" value="BBF86828.1"/>
    <property type="molecule type" value="Genomic_DNA"/>
</dbReference>
<name>A0A3G9GG34_9NEIS</name>
<protein>
    <submittedName>
        <fullName evidence="1">Uncharacterized protein</fullName>
    </submittedName>
</protein>
<proteinExistence type="predicted"/>
<accession>A0A3G9GG34</accession>